<evidence type="ECO:0000313" key="2">
    <source>
        <dbReference type="EMBL" id="MBU9711369.1"/>
    </source>
</evidence>
<proteinExistence type="predicted"/>
<evidence type="ECO:0000259" key="1">
    <source>
        <dbReference type="Pfam" id="PF22548"/>
    </source>
</evidence>
<accession>A0ABS6JDU0</accession>
<protein>
    <recommendedName>
        <fullName evidence="1">TOTE conflict system primase domain-containing protein</fullName>
    </recommendedName>
</protein>
<comment type="caution">
    <text evidence="2">The sequence shown here is derived from an EMBL/GenBank/DDBJ whole genome shotgun (WGS) entry which is preliminary data.</text>
</comment>
<sequence>MLKQQDHILQQINTLIIGERHKFIEQTGRGTSASYITIPSTLHDQAVRQHIEGDRTIGCFYCGKGSKFLCFDIDDKEPIKTLGIISTLKRIGFPKEHIHVEDSGNKGYHVWLFFDDTLPIEKLVSFGKWVISQLGEYQDGVEL</sequence>
<keyword evidence="3" id="KW-1185">Reference proteome</keyword>
<dbReference type="EMBL" id="JAHQCS010000068">
    <property type="protein sequence ID" value="MBU9711369.1"/>
    <property type="molecule type" value="Genomic_DNA"/>
</dbReference>
<organism evidence="2 3">
    <name type="scientific">Evansella tamaricis</name>
    <dbReference type="NCBI Taxonomy" id="2069301"/>
    <lineage>
        <taxon>Bacteria</taxon>
        <taxon>Bacillati</taxon>
        <taxon>Bacillota</taxon>
        <taxon>Bacilli</taxon>
        <taxon>Bacillales</taxon>
        <taxon>Bacillaceae</taxon>
        <taxon>Evansella</taxon>
    </lineage>
</organism>
<name>A0ABS6JDU0_9BACI</name>
<dbReference type="RefSeq" id="WP_217065248.1">
    <property type="nucleotide sequence ID" value="NZ_JAHQCS010000068.1"/>
</dbReference>
<reference evidence="2 3" key="1">
    <citation type="submission" date="2021-06" db="EMBL/GenBank/DDBJ databases">
        <title>Bacillus sp. RD4P76, an endophyte from a halophyte.</title>
        <authorList>
            <person name="Sun J.-Q."/>
        </authorList>
    </citation>
    <scope>NUCLEOTIDE SEQUENCE [LARGE SCALE GENOMIC DNA]</scope>
    <source>
        <strain evidence="2 3">CGMCC 1.15917</strain>
    </source>
</reference>
<evidence type="ECO:0000313" key="3">
    <source>
        <dbReference type="Proteomes" id="UP000784880"/>
    </source>
</evidence>
<dbReference type="Proteomes" id="UP000784880">
    <property type="component" value="Unassembled WGS sequence"/>
</dbReference>
<dbReference type="InterPro" id="IPR054347">
    <property type="entry name" value="TOTE_primase"/>
</dbReference>
<feature type="domain" description="TOTE conflict system primase" evidence="1">
    <location>
        <begin position="40"/>
        <end position="137"/>
    </location>
</feature>
<dbReference type="Pfam" id="PF22548">
    <property type="entry name" value="AEP-TOTE"/>
    <property type="match status" value="1"/>
</dbReference>
<gene>
    <name evidence="2" type="ORF">KS419_06460</name>
</gene>